<keyword evidence="2" id="KW-1185">Reference proteome</keyword>
<protein>
    <submittedName>
        <fullName evidence="1">Uncharacterized protein</fullName>
    </submittedName>
</protein>
<name>A0ABD0XUP8_9HEMI</name>
<reference evidence="1 2" key="1">
    <citation type="submission" date="2024-07" db="EMBL/GenBank/DDBJ databases">
        <title>Chromosome-level genome assembly of the water stick insect Ranatra chinensis (Heteroptera: Nepidae).</title>
        <authorList>
            <person name="Liu X."/>
        </authorList>
    </citation>
    <scope>NUCLEOTIDE SEQUENCE [LARGE SCALE GENOMIC DNA]</scope>
    <source>
        <strain evidence="1">Cailab_2021Rc</strain>
        <tissue evidence="1">Muscle</tissue>
    </source>
</reference>
<gene>
    <name evidence="1" type="ORF">AAG570_014084</name>
</gene>
<dbReference type="Proteomes" id="UP001558652">
    <property type="component" value="Unassembled WGS sequence"/>
</dbReference>
<sequence length="144" mass="15611">MYSLLSIASSLSPNQFQDITIFSSAVVITHVMTDIGTPLKFGCNRRILRLSSPSPEHRRLEIQVPSDAETVPTTYRPVQAWLPVTNRAISSYKLTGGPSAGGGDDARRLKITAPLPAHFPSDFSPPLFAPLSETSGVRTVYDLA</sequence>
<accession>A0ABD0XUP8</accession>
<proteinExistence type="predicted"/>
<comment type="caution">
    <text evidence="1">The sequence shown here is derived from an EMBL/GenBank/DDBJ whole genome shotgun (WGS) entry which is preliminary data.</text>
</comment>
<organism evidence="1 2">
    <name type="scientific">Ranatra chinensis</name>
    <dbReference type="NCBI Taxonomy" id="642074"/>
    <lineage>
        <taxon>Eukaryota</taxon>
        <taxon>Metazoa</taxon>
        <taxon>Ecdysozoa</taxon>
        <taxon>Arthropoda</taxon>
        <taxon>Hexapoda</taxon>
        <taxon>Insecta</taxon>
        <taxon>Pterygota</taxon>
        <taxon>Neoptera</taxon>
        <taxon>Paraneoptera</taxon>
        <taxon>Hemiptera</taxon>
        <taxon>Heteroptera</taxon>
        <taxon>Panheteroptera</taxon>
        <taxon>Nepomorpha</taxon>
        <taxon>Nepidae</taxon>
        <taxon>Ranatrinae</taxon>
        <taxon>Ranatra</taxon>
    </lineage>
</organism>
<dbReference type="AlphaFoldDB" id="A0ABD0XUP8"/>
<dbReference type="EMBL" id="JBFDAA010000114">
    <property type="protein sequence ID" value="KAL1109975.1"/>
    <property type="molecule type" value="Genomic_DNA"/>
</dbReference>
<evidence type="ECO:0000313" key="1">
    <source>
        <dbReference type="EMBL" id="KAL1109975.1"/>
    </source>
</evidence>
<evidence type="ECO:0000313" key="2">
    <source>
        <dbReference type="Proteomes" id="UP001558652"/>
    </source>
</evidence>